<organism evidence="2 3">
    <name type="scientific">Candidatus Akkermansia intestinigallinarum</name>
    <dbReference type="NCBI Taxonomy" id="2838431"/>
    <lineage>
        <taxon>Bacteria</taxon>
        <taxon>Pseudomonadati</taxon>
        <taxon>Verrucomicrobiota</taxon>
        <taxon>Verrucomicrobiia</taxon>
        <taxon>Verrucomicrobiales</taxon>
        <taxon>Akkermansiaceae</taxon>
        <taxon>Akkermansia</taxon>
    </lineage>
</organism>
<dbReference type="EMBL" id="DXFQ01000050">
    <property type="protein sequence ID" value="HIX19555.1"/>
    <property type="molecule type" value="Genomic_DNA"/>
</dbReference>
<feature type="signal peptide" evidence="1">
    <location>
        <begin position="1"/>
        <end position="20"/>
    </location>
</feature>
<comment type="caution">
    <text evidence="2">The sequence shown here is derived from an EMBL/GenBank/DDBJ whole genome shotgun (WGS) entry which is preliminary data.</text>
</comment>
<reference evidence="2" key="2">
    <citation type="submission" date="2021-04" db="EMBL/GenBank/DDBJ databases">
        <authorList>
            <person name="Gilroy R."/>
        </authorList>
    </citation>
    <scope>NUCLEOTIDE SEQUENCE</scope>
    <source>
        <strain evidence="2">14975</strain>
    </source>
</reference>
<protein>
    <submittedName>
        <fullName evidence="2">Uncharacterized protein</fullName>
    </submittedName>
</protein>
<reference evidence="2" key="1">
    <citation type="journal article" date="2021" name="PeerJ">
        <title>Extensive microbial diversity within the chicken gut microbiome revealed by metagenomics and culture.</title>
        <authorList>
            <person name="Gilroy R."/>
            <person name="Ravi A."/>
            <person name="Getino M."/>
            <person name="Pursley I."/>
            <person name="Horton D.L."/>
            <person name="Alikhan N.F."/>
            <person name="Baker D."/>
            <person name="Gharbi K."/>
            <person name="Hall N."/>
            <person name="Watson M."/>
            <person name="Adriaenssens E.M."/>
            <person name="Foster-Nyarko E."/>
            <person name="Jarju S."/>
            <person name="Secka A."/>
            <person name="Antonio M."/>
            <person name="Oren A."/>
            <person name="Chaudhuri R.R."/>
            <person name="La Ragione R."/>
            <person name="Hildebrand F."/>
            <person name="Pallen M.J."/>
        </authorList>
    </citation>
    <scope>NUCLEOTIDE SEQUENCE</scope>
    <source>
        <strain evidence="2">14975</strain>
    </source>
</reference>
<evidence type="ECO:0000256" key="1">
    <source>
        <dbReference type="SAM" id="SignalP"/>
    </source>
</evidence>
<dbReference type="AlphaFoldDB" id="A0A9D1VB64"/>
<feature type="chain" id="PRO_5038349975" evidence="1">
    <location>
        <begin position="21"/>
        <end position="354"/>
    </location>
</feature>
<name>A0A9D1VB64_9BACT</name>
<keyword evidence="1" id="KW-0732">Signal</keyword>
<evidence type="ECO:0000313" key="2">
    <source>
        <dbReference type="EMBL" id="HIX19555.1"/>
    </source>
</evidence>
<dbReference type="Proteomes" id="UP000823964">
    <property type="component" value="Unassembled WGS sequence"/>
</dbReference>
<evidence type="ECO:0000313" key="3">
    <source>
        <dbReference type="Proteomes" id="UP000823964"/>
    </source>
</evidence>
<gene>
    <name evidence="2" type="ORF">H9862_03000</name>
</gene>
<sequence>MKTLNLMSLALVAFGSFVGAQEPAPKEETRLNVSVFENKRWRTYPASGSNKDGILYDDHGTMKQRRLKSPYMVQSPKDLGEGFDLYYGGDLKAAVKKFAKVRKDYAGFRYVRGNPAIRATLCELDCAMRLQDWKRAETLAAAIERKVYGAATADEIRTAEAAKAVAGFLQIDAADKEKLAQACEQLSQSILQYAALESGKGKAAKINLRAYGWYCYGLARLTEEQIPAAEIQGGLSKENAAAASRAVDRYCQFVVCSHGGAPELEKDALLRAVHLLNAMPGVADFLNSSAALGKLDAKRWSNAPADFKEAVALAHLILTVYDTECQDEVVTRLAPRFFNAQEGAGDDAKAAKKD</sequence>
<accession>A0A9D1VB64</accession>
<proteinExistence type="predicted"/>